<keyword evidence="2" id="KW-1185">Reference proteome</keyword>
<sequence>MGGGGKRSLNSVVLLGCKLDAREMLGRETVLWLATGPSRVGLITDLMSSLAVGTGMHHVHLFDIVWVCLLALNLIATCDCRFTFLEDKRSNEHNMVLDVLRCISLSHDYAYGDL</sequence>
<proteinExistence type="predicted"/>
<evidence type="ECO:0000313" key="2">
    <source>
        <dbReference type="Proteomes" id="UP001341840"/>
    </source>
</evidence>
<comment type="caution">
    <text evidence="1">The sequence shown here is derived from an EMBL/GenBank/DDBJ whole genome shotgun (WGS) entry which is preliminary data.</text>
</comment>
<reference evidence="1 2" key="1">
    <citation type="journal article" date="2023" name="Plants (Basel)">
        <title>Bridging the Gap: Combining Genomics and Transcriptomics Approaches to Understand Stylosanthes scabra, an Orphan Legume from the Brazilian Caatinga.</title>
        <authorList>
            <person name="Ferreira-Neto J.R.C."/>
            <person name="da Silva M.D."/>
            <person name="Binneck E."/>
            <person name="de Melo N.F."/>
            <person name="da Silva R.H."/>
            <person name="de Melo A.L.T.M."/>
            <person name="Pandolfi V."/>
            <person name="Bustamante F.O."/>
            <person name="Brasileiro-Vidal A.C."/>
            <person name="Benko-Iseppon A.M."/>
        </authorList>
    </citation>
    <scope>NUCLEOTIDE SEQUENCE [LARGE SCALE GENOMIC DNA]</scope>
    <source>
        <tissue evidence="1">Leaves</tissue>
    </source>
</reference>
<evidence type="ECO:0000313" key="1">
    <source>
        <dbReference type="EMBL" id="MED6147097.1"/>
    </source>
</evidence>
<name>A0ABU6TEK2_9FABA</name>
<organism evidence="1 2">
    <name type="scientific">Stylosanthes scabra</name>
    <dbReference type="NCBI Taxonomy" id="79078"/>
    <lineage>
        <taxon>Eukaryota</taxon>
        <taxon>Viridiplantae</taxon>
        <taxon>Streptophyta</taxon>
        <taxon>Embryophyta</taxon>
        <taxon>Tracheophyta</taxon>
        <taxon>Spermatophyta</taxon>
        <taxon>Magnoliopsida</taxon>
        <taxon>eudicotyledons</taxon>
        <taxon>Gunneridae</taxon>
        <taxon>Pentapetalae</taxon>
        <taxon>rosids</taxon>
        <taxon>fabids</taxon>
        <taxon>Fabales</taxon>
        <taxon>Fabaceae</taxon>
        <taxon>Papilionoideae</taxon>
        <taxon>50 kb inversion clade</taxon>
        <taxon>dalbergioids sensu lato</taxon>
        <taxon>Dalbergieae</taxon>
        <taxon>Pterocarpus clade</taxon>
        <taxon>Stylosanthes</taxon>
    </lineage>
</organism>
<protein>
    <submittedName>
        <fullName evidence="1">Uncharacterized protein</fullName>
    </submittedName>
</protein>
<dbReference type="Proteomes" id="UP001341840">
    <property type="component" value="Unassembled WGS sequence"/>
</dbReference>
<gene>
    <name evidence="1" type="ORF">PIB30_040807</name>
</gene>
<dbReference type="EMBL" id="JASCZI010090843">
    <property type="protein sequence ID" value="MED6147097.1"/>
    <property type="molecule type" value="Genomic_DNA"/>
</dbReference>
<accession>A0ABU6TEK2</accession>